<protein>
    <recommendedName>
        <fullName evidence="3">Trichohyalin-plectin-homology domain-containing protein</fullName>
    </recommendedName>
</protein>
<organism evidence="2">
    <name type="scientific">Phaeomonas parva</name>
    <dbReference type="NCBI Taxonomy" id="124430"/>
    <lineage>
        <taxon>Eukaryota</taxon>
        <taxon>Sar</taxon>
        <taxon>Stramenopiles</taxon>
        <taxon>Ochrophyta</taxon>
        <taxon>Pinguiophyceae</taxon>
        <taxon>Pinguiochrysidales</taxon>
        <taxon>Pinguiochrysidaceae</taxon>
        <taxon>Phaeomonas</taxon>
    </lineage>
</organism>
<evidence type="ECO:0000313" key="2">
    <source>
        <dbReference type="EMBL" id="CAD9265706.1"/>
    </source>
</evidence>
<evidence type="ECO:0008006" key="3">
    <source>
        <dbReference type="Google" id="ProtNLM"/>
    </source>
</evidence>
<feature type="region of interest" description="Disordered" evidence="1">
    <location>
        <begin position="17"/>
        <end position="67"/>
    </location>
</feature>
<feature type="compositionally biased region" description="Basic and acidic residues" evidence="1">
    <location>
        <begin position="377"/>
        <end position="398"/>
    </location>
</feature>
<sequence length="502" mass="58616">MNRAEQLMAKKAIMARRQRELSQEAHRLAAERRELHRQQRAKREAAKAQEKARQAGVAPSGAGVEREGMVRRERQKLYGKAVRQLNKTVGRSEFHRVERHNNAVAVPAVVPSKSTGSVLGDTDDLDTMPRKDVKIGGSTLRQLYHLRRKNDPWSKLHAATSAVEDRKALEKKQRMRRLNEDVTRTLQMQEDIKRTERRREVEADKRFARHIDEDTEQWKAKIEADKVAELERHKGFVRAFEEHIKLNRANRARERKEKLDYDLKIVAAAKRGLAREQEVIAERKEAQKAYNARIKQENEVLIAKRARQKLLDIEEDKRLDREYLERVQAEDRRRMARLDGAGVKQEAFLKQFGLSVQAQQAKLAAEDEARMMRQWRESEAAKDAEEARRKEKAERANREQAATLKVQMLKRGKELAIQNAEDSRMVQWLLKKDEEAVAAEREAAAKRHRAEMAYREKLVTDIEATRRHQELMMFVGMSDREYDFNKKMLAGQKIKTMKIRTS</sequence>
<gene>
    <name evidence="2" type="ORF">PPAR1163_LOCUS24129</name>
</gene>
<accession>A0A7S1XY36</accession>
<dbReference type="EMBL" id="HBGJ01038289">
    <property type="protein sequence ID" value="CAD9265706.1"/>
    <property type="molecule type" value="Transcribed_RNA"/>
</dbReference>
<reference evidence="2" key="1">
    <citation type="submission" date="2021-01" db="EMBL/GenBank/DDBJ databases">
        <authorList>
            <person name="Corre E."/>
            <person name="Pelletier E."/>
            <person name="Niang G."/>
            <person name="Scheremetjew M."/>
            <person name="Finn R."/>
            <person name="Kale V."/>
            <person name="Holt S."/>
            <person name="Cochrane G."/>
            <person name="Meng A."/>
            <person name="Brown T."/>
            <person name="Cohen L."/>
        </authorList>
    </citation>
    <scope>NUCLEOTIDE SEQUENCE</scope>
    <source>
        <strain evidence="2">CCMP2877</strain>
    </source>
</reference>
<feature type="compositionally biased region" description="Basic and acidic residues" evidence="1">
    <location>
        <begin position="17"/>
        <end position="53"/>
    </location>
</feature>
<name>A0A7S1XY36_9STRA</name>
<evidence type="ECO:0000256" key="1">
    <source>
        <dbReference type="SAM" id="MobiDB-lite"/>
    </source>
</evidence>
<feature type="region of interest" description="Disordered" evidence="1">
    <location>
        <begin position="377"/>
        <end position="399"/>
    </location>
</feature>
<dbReference type="AlphaFoldDB" id="A0A7S1XY36"/>
<proteinExistence type="predicted"/>